<evidence type="ECO:0000256" key="5">
    <source>
        <dbReference type="ARBA" id="ARBA00022840"/>
    </source>
</evidence>
<dbReference type="Proteomes" id="UP000178885">
    <property type="component" value="Unassembled WGS sequence"/>
</dbReference>
<comment type="subcellular location">
    <subcellularLocation>
        <location evidence="1">Endomembrane system</location>
        <topology evidence="1">Multi-pass membrane protein</topology>
    </subcellularLocation>
</comment>
<evidence type="ECO:0000313" key="12">
    <source>
        <dbReference type="EMBL" id="OGI45399.1"/>
    </source>
</evidence>
<dbReference type="STRING" id="1817760.A2151_08425"/>
<feature type="transmembrane region" description="Helical" evidence="10">
    <location>
        <begin position="687"/>
        <end position="708"/>
    </location>
</feature>
<gene>
    <name evidence="12" type="ORF">A2151_08425</name>
</gene>
<dbReference type="FunFam" id="3.40.50.1000:FF:000193">
    <property type="entry name" value="Plasma membrane calcium-transporting ATPase 2"/>
    <property type="match status" value="1"/>
</dbReference>
<reference evidence="12 13" key="1">
    <citation type="journal article" date="2016" name="Nat. Commun.">
        <title>Thousands of microbial genomes shed light on interconnected biogeochemical processes in an aquifer system.</title>
        <authorList>
            <person name="Anantharaman K."/>
            <person name="Brown C.T."/>
            <person name="Hug L.A."/>
            <person name="Sharon I."/>
            <person name="Castelle C.J."/>
            <person name="Probst A.J."/>
            <person name="Thomas B.C."/>
            <person name="Singh A."/>
            <person name="Wilkins M.J."/>
            <person name="Karaoz U."/>
            <person name="Brodie E.L."/>
            <person name="Williams K.H."/>
            <person name="Hubbard S.S."/>
            <person name="Banfield J.F."/>
        </authorList>
    </citation>
    <scope>NUCLEOTIDE SEQUENCE [LARGE SCALE GENOMIC DNA]</scope>
</reference>
<dbReference type="PRINTS" id="PR00120">
    <property type="entry name" value="HATPASE"/>
</dbReference>
<dbReference type="SUPFAM" id="SSF81665">
    <property type="entry name" value="Calcium ATPase, transmembrane domain M"/>
    <property type="match status" value="1"/>
</dbReference>
<keyword evidence="8 10" id="KW-1133">Transmembrane helix</keyword>
<dbReference type="SMART" id="SM00831">
    <property type="entry name" value="Cation_ATPase_N"/>
    <property type="match status" value="1"/>
</dbReference>
<evidence type="ECO:0000256" key="6">
    <source>
        <dbReference type="ARBA" id="ARBA00022842"/>
    </source>
</evidence>
<dbReference type="GO" id="GO:0015662">
    <property type="term" value="F:P-type ion transporter activity"/>
    <property type="evidence" value="ECO:0007669"/>
    <property type="project" value="UniProtKB-ARBA"/>
</dbReference>
<dbReference type="Pfam" id="PF00122">
    <property type="entry name" value="E1-E2_ATPase"/>
    <property type="match status" value="1"/>
</dbReference>
<dbReference type="InterPro" id="IPR023214">
    <property type="entry name" value="HAD_sf"/>
</dbReference>
<keyword evidence="5" id="KW-0067">ATP-binding</keyword>
<protein>
    <submittedName>
        <fullName evidence="12">ATPase</fullName>
    </submittedName>
</protein>
<proteinExistence type="predicted"/>
<dbReference type="NCBIfam" id="TIGR01494">
    <property type="entry name" value="ATPase_P-type"/>
    <property type="match status" value="2"/>
</dbReference>
<evidence type="ECO:0000256" key="2">
    <source>
        <dbReference type="ARBA" id="ARBA00022553"/>
    </source>
</evidence>
<dbReference type="InterPro" id="IPR023298">
    <property type="entry name" value="ATPase_P-typ_TM_dom_sf"/>
</dbReference>
<dbReference type="GO" id="GO:0016887">
    <property type="term" value="F:ATP hydrolysis activity"/>
    <property type="evidence" value="ECO:0007669"/>
    <property type="project" value="InterPro"/>
</dbReference>
<evidence type="ECO:0000256" key="1">
    <source>
        <dbReference type="ARBA" id="ARBA00004127"/>
    </source>
</evidence>
<dbReference type="EMBL" id="MFSU01000107">
    <property type="protein sequence ID" value="OGI45399.1"/>
    <property type="molecule type" value="Genomic_DNA"/>
</dbReference>
<accession>A0A1F6TJY4</accession>
<dbReference type="Pfam" id="PF08282">
    <property type="entry name" value="Hydrolase_3"/>
    <property type="match status" value="1"/>
</dbReference>
<dbReference type="Gene3D" id="3.40.1110.10">
    <property type="entry name" value="Calcium-transporting ATPase, cytoplasmic domain N"/>
    <property type="match status" value="1"/>
</dbReference>
<dbReference type="InterPro" id="IPR001757">
    <property type="entry name" value="P_typ_ATPase"/>
</dbReference>
<evidence type="ECO:0000313" key="13">
    <source>
        <dbReference type="Proteomes" id="UP000178885"/>
    </source>
</evidence>
<dbReference type="SUPFAM" id="SSF81653">
    <property type="entry name" value="Calcium ATPase, transduction domain A"/>
    <property type="match status" value="1"/>
</dbReference>
<evidence type="ECO:0000259" key="11">
    <source>
        <dbReference type="SMART" id="SM00831"/>
    </source>
</evidence>
<dbReference type="InterPro" id="IPR059000">
    <property type="entry name" value="ATPase_P-type_domA"/>
</dbReference>
<evidence type="ECO:0000256" key="10">
    <source>
        <dbReference type="SAM" id="Phobius"/>
    </source>
</evidence>
<dbReference type="InterPro" id="IPR006068">
    <property type="entry name" value="ATPase_P-typ_cation-transptr_C"/>
</dbReference>
<dbReference type="Gene3D" id="3.40.50.1000">
    <property type="entry name" value="HAD superfamily/HAD-like"/>
    <property type="match status" value="1"/>
</dbReference>
<dbReference type="InterPro" id="IPR023299">
    <property type="entry name" value="ATPase_P-typ_cyto_dom_N"/>
</dbReference>
<dbReference type="GO" id="GO:0005524">
    <property type="term" value="F:ATP binding"/>
    <property type="evidence" value="ECO:0007669"/>
    <property type="project" value="UniProtKB-KW"/>
</dbReference>
<dbReference type="Pfam" id="PF13246">
    <property type="entry name" value="Cation_ATPase"/>
    <property type="match status" value="1"/>
</dbReference>
<dbReference type="GO" id="GO:0016020">
    <property type="term" value="C:membrane"/>
    <property type="evidence" value="ECO:0007669"/>
    <property type="project" value="InterPro"/>
</dbReference>
<keyword evidence="7" id="KW-1278">Translocase</keyword>
<keyword evidence="4" id="KW-0547">Nucleotide-binding</keyword>
<evidence type="ECO:0000256" key="3">
    <source>
        <dbReference type="ARBA" id="ARBA00022692"/>
    </source>
</evidence>
<feature type="transmembrane region" description="Helical" evidence="10">
    <location>
        <begin position="825"/>
        <end position="843"/>
    </location>
</feature>
<feature type="transmembrane region" description="Helical" evidence="10">
    <location>
        <begin position="75"/>
        <end position="91"/>
    </location>
</feature>
<dbReference type="SUPFAM" id="SSF56784">
    <property type="entry name" value="HAD-like"/>
    <property type="match status" value="1"/>
</dbReference>
<dbReference type="FunFam" id="2.70.150.10:FF:000160">
    <property type="entry name" value="Sarcoplasmic/endoplasmic reticulum calcium ATPase 1"/>
    <property type="match status" value="1"/>
</dbReference>
<feature type="domain" description="Cation-transporting P-type ATPase N-terminal" evidence="11">
    <location>
        <begin position="1"/>
        <end position="71"/>
    </location>
</feature>
<evidence type="ECO:0000256" key="8">
    <source>
        <dbReference type="ARBA" id="ARBA00022989"/>
    </source>
</evidence>
<dbReference type="Gene3D" id="2.70.150.10">
    <property type="entry name" value="Calcium-transporting ATPase, cytoplasmic transduction domain A"/>
    <property type="match status" value="1"/>
</dbReference>
<dbReference type="Gene3D" id="1.20.1110.10">
    <property type="entry name" value="Calcium-transporting ATPase, transmembrane domain"/>
    <property type="match status" value="1"/>
</dbReference>
<dbReference type="GO" id="GO:0012505">
    <property type="term" value="C:endomembrane system"/>
    <property type="evidence" value="ECO:0007669"/>
    <property type="project" value="UniProtKB-SubCell"/>
</dbReference>
<feature type="transmembrane region" description="Helical" evidence="10">
    <location>
        <begin position="795"/>
        <end position="813"/>
    </location>
</feature>
<dbReference type="InterPro" id="IPR004014">
    <property type="entry name" value="ATPase_P-typ_cation-transptr_N"/>
</dbReference>
<dbReference type="InterPro" id="IPR036412">
    <property type="entry name" value="HAD-like_sf"/>
</dbReference>
<evidence type="ECO:0000256" key="4">
    <source>
        <dbReference type="ARBA" id="ARBA00022741"/>
    </source>
</evidence>
<feature type="transmembrane region" description="Helical" evidence="10">
    <location>
        <begin position="238"/>
        <end position="260"/>
    </location>
</feature>
<feature type="transmembrane region" description="Helical" evidence="10">
    <location>
        <begin position="720"/>
        <end position="741"/>
    </location>
</feature>
<keyword evidence="6" id="KW-0460">Magnesium</keyword>
<dbReference type="Pfam" id="PF00689">
    <property type="entry name" value="Cation_ATPase_C"/>
    <property type="match status" value="1"/>
</dbReference>
<dbReference type="InterPro" id="IPR044492">
    <property type="entry name" value="P_typ_ATPase_HD_dom"/>
</dbReference>
<dbReference type="FunFam" id="3.40.50.1000:FF:000001">
    <property type="entry name" value="Phospholipid-transporting ATPase IC"/>
    <property type="match status" value="1"/>
</dbReference>
<dbReference type="Pfam" id="PF00690">
    <property type="entry name" value="Cation_ATPase_N"/>
    <property type="match status" value="1"/>
</dbReference>
<keyword evidence="9 10" id="KW-0472">Membrane</keyword>
<dbReference type="PANTHER" id="PTHR42861">
    <property type="entry name" value="CALCIUM-TRANSPORTING ATPASE"/>
    <property type="match status" value="1"/>
</dbReference>
<feature type="transmembrane region" description="Helical" evidence="10">
    <location>
        <begin position="762"/>
        <end position="783"/>
    </location>
</feature>
<sequence>MDVDLVLKELRVDPHRGLAPEEAQSRLGQYGPNELRQEEKASPLALFFNQFKNILIVILLIATLLSALVGEYVDAAIIFVIIVFCAGLGFIQEYRAERALEALKNMLSPTITVLRGGQEWEAPSKDLVPGDVLVLEAGDKIPADARLVEIHSVHCDEAPLTGESIPVGKDLALSAEDASVGDRKNMVFTGTTVTYGRGKAVVTATGMATEFGRIAEEVAAVTQEKTPLELRTEEIGKWLGFITLGICVLVVGISVAREAWAGTFQLDSTLPIILFAIALAVAAVPEALAAIVTGALAIAMHEMAKRNALVRKMPAVETLGCTSVICSDKTGTLTKGEMTVRRMFVGGRTIEVSGVGYAPTGSLSSSLDDRALGLLLKGAVLASDAVLAQDAGRWFVRGDPTEGALVVLAAKGGVQGRETRLACPRIEEFPFSSERKRMTTVHSMEDGRRLAFTKGAPEVLLERCASTLVGDQAVPLGADQRAKLDEANEAMAGDALRVLGVAYKELPAENVCTEELAETDLTFLGLVGMMDPPRDEAIDAVKVCREIHVKPVMITGDHKLTAVAVAKEIGIFRDGDLVLTGDELAKMDAAALAVVVERVTVYARVSPMDKLKIVSAWKAKGHVVAMTGDGVNDAPALKHADVGVAMGISGTDVAKEAADIVLSDDNFASIVKAIERGRWIYDNIKKYLTYLLRANLTEVVVLGGVVVVMGPEFLPLLPAAILYINLATDGLPALALGVAPPDPDIMRRPPRDPKESVFSTEVRTLITLAVVIECPLFLWVFFAGFADIEHARTEIFLMFVLIELILALNFRSLRYSILEAPPHKWLLIAIGWELLLIAVLIQFDAVRESFGIAMPTFSDVAFVAALGFGVMVSIEIVKAVLRRRASPASAYT</sequence>
<dbReference type="InterPro" id="IPR018303">
    <property type="entry name" value="ATPase_P-typ_P_site"/>
</dbReference>
<feature type="transmembrane region" description="Helical" evidence="10">
    <location>
        <begin position="272"/>
        <end position="299"/>
    </location>
</feature>
<dbReference type="SFLD" id="SFLDG00002">
    <property type="entry name" value="C1.7:_P-type_atpase_like"/>
    <property type="match status" value="1"/>
</dbReference>
<dbReference type="PROSITE" id="PS00154">
    <property type="entry name" value="ATPASE_E1_E2"/>
    <property type="match status" value="1"/>
</dbReference>
<feature type="transmembrane region" description="Helical" evidence="10">
    <location>
        <begin position="849"/>
        <end position="874"/>
    </location>
</feature>
<dbReference type="AlphaFoldDB" id="A0A1F6TJY4"/>
<comment type="caution">
    <text evidence="12">The sequence shown here is derived from an EMBL/GenBank/DDBJ whole genome shotgun (WGS) entry which is preliminary data.</text>
</comment>
<dbReference type="SFLD" id="SFLDF00027">
    <property type="entry name" value="p-type_atpase"/>
    <property type="match status" value="1"/>
</dbReference>
<evidence type="ECO:0000256" key="9">
    <source>
        <dbReference type="ARBA" id="ARBA00023136"/>
    </source>
</evidence>
<evidence type="ECO:0000256" key="7">
    <source>
        <dbReference type="ARBA" id="ARBA00022967"/>
    </source>
</evidence>
<keyword evidence="3 10" id="KW-0812">Transmembrane</keyword>
<dbReference type="SUPFAM" id="SSF81660">
    <property type="entry name" value="Metal cation-transporting ATPase, ATP-binding domain N"/>
    <property type="match status" value="1"/>
</dbReference>
<organism evidence="12 13">
    <name type="scientific">Candidatus Muproteobacteria bacterium RBG_16_65_34</name>
    <dbReference type="NCBI Taxonomy" id="1817760"/>
    <lineage>
        <taxon>Bacteria</taxon>
        <taxon>Pseudomonadati</taxon>
        <taxon>Pseudomonadota</taxon>
        <taxon>Candidatus Muproteobacteria</taxon>
    </lineage>
</organism>
<keyword evidence="2" id="KW-0597">Phosphoprotein</keyword>
<dbReference type="InterPro" id="IPR008250">
    <property type="entry name" value="ATPase_P-typ_transduc_dom_A_sf"/>
</dbReference>
<dbReference type="PRINTS" id="PR00119">
    <property type="entry name" value="CATATPASE"/>
</dbReference>
<feature type="transmembrane region" description="Helical" evidence="10">
    <location>
        <begin position="51"/>
        <end position="69"/>
    </location>
</feature>
<dbReference type="SFLD" id="SFLDS00003">
    <property type="entry name" value="Haloacid_Dehalogenase"/>
    <property type="match status" value="1"/>
</dbReference>
<name>A0A1F6TJY4_9PROT</name>